<evidence type="ECO:0000313" key="3">
    <source>
        <dbReference type="Proteomes" id="UP000831880"/>
    </source>
</evidence>
<organism evidence="2 3">
    <name type="scientific">Halobacillus shinanisalinarum</name>
    <dbReference type="NCBI Taxonomy" id="2932258"/>
    <lineage>
        <taxon>Bacteria</taxon>
        <taxon>Bacillati</taxon>
        <taxon>Bacillota</taxon>
        <taxon>Bacilli</taxon>
        <taxon>Bacillales</taxon>
        <taxon>Bacillaceae</taxon>
        <taxon>Halobacillus</taxon>
    </lineage>
</organism>
<dbReference type="Proteomes" id="UP000831880">
    <property type="component" value="Chromosome"/>
</dbReference>
<dbReference type="InterPro" id="IPR018958">
    <property type="entry name" value="Knr4/Smi1-like_dom"/>
</dbReference>
<evidence type="ECO:0000313" key="2">
    <source>
        <dbReference type="EMBL" id="UOQ92231.1"/>
    </source>
</evidence>
<keyword evidence="3" id="KW-1185">Reference proteome</keyword>
<sequence length="146" mass="16657">MNINSFGKVNEEEVNNLESHLGFSLPEDYRNFLKKCNGGTSKVRYSKFRVKKLNENIPLDVLYGINVDQTFNLAECYEEFGEDLIPNSLIIGDDPGSGLIVLIHDSENDGVYYWDHAFYFDQSDEDGNTYKIADSFNSFINGLKHP</sequence>
<feature type="domain" description="Knr4/Smi1-like" evidence="1">
    <location>
        <begin position="8"/>
        <end position="142"/>
    </location>
</feature>
<proteinExistence type="predicted"/>
<dbReference type="Pfam" id="PF09346">
    <property type="entry name" value="SMI1_KNR4"/>
    <property type="match status" value="1"/>
</dbReference>
<dbReference type="EMBL" id="CP095074">
    <property type="protein sequence ID" value="UOQ92231.1"/>
    <property type="molecule type" value="Genomic_DNA"/>
</dbReference>
<gene>
    <name evidence="2" type="ORF">MUO14_17320</name>
</gene>
<dbReference type="SMART" id="SM00860">
    <property type="entry name" value="SMI1_KNR4"/>
    <property type="match status" value="1"/>
</dbReference>
<dbReference type="RefSeq" id="WP_244751841.1">
    <property type="nucleotide sequence ID" value="NZ_CP095074.1"/>
</dbReference>
<reference evidence="2 3" key="1">
    <citation type="submission" date="2022-04" db="EMBL/GenBank/DDBJ databases">
        <title>Halobacillus sp. isolated from saltern.</title>
        <authorList>
            <person name="Won M."/>
            <person name="Lee C.-M."/>
            <person name="Woen H.-Y."/>
            <person name="Kwon S.-W."/>
        </authorList>
    </citation>
    <scope>NUCLEOTIDE SEQUENCE [LARGE SCALE GENOMIC DNA]</scope>
    <source>
        <strain evidence="2 3">SSTM10-2</strain>
    </source>
</reference>
<dbReference type="InterPro" id="IPR037883">
    <property type="entry name" value="Knr4/Smi1-like_sf"/>
</dbReference>
<dbReference type="Gene3D" id="3.40.1580.10">
    <property type="entry name" value="SMI1/KNR4-like"/>
    <property type="match status" value="1"/>
</dbReference>
<name>A0ABY4GVN3_9BACI</name>
<evidence type="ECO:0000259" key="1">
    <source>
        <dbReference type="SMART" id="SM00860"/>
    </source>
</evidence>
<dbReference type="SUPFAM" id="SSF160631">
    <property type="entry name" value="SMI1/KNR4-like"/>
    <property type="match status" value="1"/>
</dbReference>
<accession>A0ABY4GVN3</accession>
<protein>
    <submittedName>
        <fullName evidence="2">SMI1/KNR4 family protein</fullName>
    </submittedName>
</protein>